<dbReference type="EMBL" id="AP018664">
    <property type="protein sequence ID" value="BBD96780.1"/>
    <property type="molecule type" value="Genomic_DNA"/>
</dbReference>
<keyword evidence="3" id="KW-1185">Reference proteome</keyword>
<dbReference type="PANTHER" id="PTHR11365">
    <property type="entry name" value="5-OXOPROLINASE RELATED"/>
    <property type="match status" value="1"/>
</dbReference>
<dbReference type="GO" id="GO:0006749">
    <property type="term" value="P:glutathione metabolic process"/>
    <property type="evidence" value="ECO:0007669"/>
    <property type="project" value="TreeGrafter"/>
</dbReference>
<dbReference type="Proteomes" id="UP000279959">
    <property type="component" value="Chromosome"/>
</dbReference>
<dbReference type="RefSeq" id="WP_066700825.1">
    <property type="nucleotide sequence ID" value="NZ_AP018664.1"/>
</dbReference>
<dbReference type="InterPro" id="IPR045079">
    <property type="entry name" value="Oxoprolinase-like"/>
</dbReference>
<sequence>MDQETAKGANSILTAVLANRVDGIVREMTNTLLRAGRSAVINVARDFSCAICTADDELFACVQGLPVHVFGVHKQARAMREAHPDLAEGDAFLDNDPYVGNSHPADHAILVPVFFEGEHMFTAVAKSHQADNGNSIPTTYYASATDVYQEGALIFPVVRVQRDYQMNEDVVRMCRRRIRVPDQWYGDFLATLGAARIAERRLKDLCQKYGKETIKQFTRDWLDYSELCMAEAIEKMPASKITVSGAHDPFEPFLPDGVPLNVTFEIDPDKGRIEVDLTDNLPNLDCGLNLTEATATASVLAGLFNSLECGIPQNHGSFRRVGVKLGDGCVVGKPAFPHSCSVATTNLTDRLIMMIGRGFAELGDGHGMAEGGVGMGISGAVLSGKDPRADDDPFVNQIIIFTNGGPASASCDGWLTYGLPCAGGLIYRDSVEIDELKMPILYEEMRLQPGSGGAGRFRGGAAIDVTYTPIGDSITVAYLQDGQFNAPAGAAGGHSGAVGRSWKIAADGTVEQLPNSGVVEVVAGEKIRGVDSAGGGYGDPATRDVDAVLHDVREGWETRQRAETIYKVFFTGSVEADDLAVDVAATRAARETARESTFV</sequence>
<gene>
    <name evidence="2" type="ORF">SAMIE_1002810</name>
</gene>
<name>A0A494W816_9SPHN</name>
<dbReference type="AlphaFoldDB" id="A0A494W816"/>
<proteinExistence type="predicted"/>
<evidence type="ECO:0000313" key="2">
    <source>
        <dbReference type="EMBL" id="BBD96780.1"/>
    </source>
</evidence>
<dbReference type="InterPro" id="IPR003692">
    <property type="entry name" value="Hydantoinase_B"/>
</dbReference>
<feature type="domain" description="Hydantoinase B/oxoprolinase" evidence="1">
    <location>
        <begin position="11"/>
        <end position="540"/>
    </location>
</feature>
<reference evidence="2 3" key="1">
    <citation type="submission" date="2018-05" db="EMBL/GenBank/DDBJ databases">
        <title>Complete Genome Sequence of the Nonylphenol-Degrading Bacterium Sphingobium amiense DSM 16289T.</title>
        <authorList>
            <person name="Ootsuka M."/>
            <person name="Nishizawa T."/>
            <person name="Ohta H."/>
        </authorList>
    </citation>
    <scope>NUCLEOTIDE SEQUENCE [LARGE SCALE GENOMIC DNA]</scope>
    <source>
        <strain evidence="2 3">DSM 16289</strain>
    </source>
</reference>
<organism evidence="2 3">
    <name type="scientific">Sphingobium amiense</name>
    <dbReference type="NCBI Taxonomy" id="135719"/>
    <lineage>
        <taxon>Bacteria</taxon>
        <taxon>Pseudomonadati</taxon>
        <taxon>Pseudomonadota</taxon>
        <taxon>Alphaproteobacteria</taxon>
        <taxon>Sphingomonadales</taxon>
        <taxon>Sphingomonadaceae</taxon>
        <taxon>Sphingobium</taxon>
    </lineage>
</organism>
<accession>A0A494W816</accession>
<evidence type="ECO:0000259" key="1">
    <source>
        <dbReference type="Pfam" id="PF02538"/>
    </source>
</evidence>
<dbReference type="KEGG" id="sami:SAMIE_1002810"/>
<dbReference type="PANTHER" id="PTHR11365:SF23">
    <property type="entry name" value="HYPOTHETICAL 5-OXOPROLINASE (EUROFUNG)-RELATED"/>
    <property type="match status" value="1"/>
</dbReference>
<dbReference type="Pfam" id="PF02538">
    <property type="entry name" value="Hydantoinase_B"/>
    <property type="match status" value="1"/>
</dbReference>
<dbReference type="GO" id="GO:0005829">
    <property type="term" value="C:cytosol"/>
    <property type="evidence" value="ECO:0007669"/>
    <property type="project" value="TreeGrafter"/>
</dbReference>
<protein>
    <submittedName>
        <fullName evidence="2">Hydantoinase</fullName>
    </submittedName>
</protein>
<dbReference type="GO" id="GO:0017168">
    <property type="term" value="F:5-oxoprolinase (ATP-hydrolyzing) activity"/>
    <property type="evidence" value="ECO:0007669"/>
    <property type="project" value="TreeGrafter"/>
</dbReference>
<evidence type="ECO:0000313" key="3">
    <source>
        <dbReference type="Proteomes" id="UP000279959"/>
    </source>
</evidence>